<evidence type="ECO:0000256" key="12">
    <source>
        <dbReference type="SAM" id="MobiDB-lite"/>
    </source>
</evidence>
<comment type="function">
    <text evidence="10">Catalyzes the hydroxylation of the N(6)-(4-aminobutyl)-L-lysine intermediate to form hypusine, an essential post-translational modification only found in mature eIF-5A factor.</text>
</comment>
<evidence type="ECO:0000256" key="4">
    <source>
        <dbReference type="ARBA" id="ARBA00022737"/>
    </source>
</evidence>
<dbReference type="GO" id="GO:0005634">
    <property type="term" value="C:nucleus"/>
    <property type="evidence" value="ECO:0007669"/>
    <property type="project" value="UniProtKB-SubCell"/>
</dbReference>
<evidence type="ECO:0000256" key="5">
    <source>
        <dbReference type="ARBA" id="ARBA00023002"/>
    </source>
</evidence>
<evidence type="ECO:0000313" key="14">
    <source>
        <dbReference type="Proteomes" id="UP000054845"/>
    </source>
</evidence>
<dbReference type="EC" id="1.14.99.29" evidence="10"/>
<dbReference type="InterPro" id="IPR004155">
    <property type="entry name" value="PBS_lyase_HEAT"/>
</dbReference>
<dbReference type="EMBL" id="CCYA01000243">
    <property type="protein sequence ID" value="CEH14622.1"/>
    <property type="molecule type" value="Genomic_DNA"/>
</dbReference>
<feature type="binding site" evidence="10">
    <location>
        <position position="68"/>
    </location>
    <ligand>
        <name>Fe cation</name>
        <dbReference type="ChEBI" id="CHEBI:24875"/>
        <label>1</label>
    </ligand>
</feature>
<dbReference type="SMART" id="SM00567">
    <property type="entry name" value="EZ_HEAT"/>
    <property type="match status" value="5"/>
</dbReference>
<dbReference type="STRING" id="401625.A0A0P1BEQ6"/>
<dbReference type="Gene3D" id="1.25.10.10">
    <property type="entry name" value="Leucine-rich Repeat Variant"/>
    <property type="match status" value="2"/>
</dbReference>
<dbReference type="InterPro" id="IPR021133">
    <property type="entry name" value="HEAT_type_2"/>
</dbReference>
<dbReference type="Pfam" id="PF13646">
    <property type="entry name" value="HEAT_2"/>
    <property type="match status" value="2"/>
</dbReference>
<dbReference type="Proteomes" id="UP000054845">
    <property type="component" value="Unassembled WGS sequence"/>
</dbReference>
<dbReference type="HAMAP" id="MF_03101">
    <property type="entry name" value="Deoxyhypusine_hydroxylase"/>
    <property type="match status" value="1"/>
</dbReference>
<dbReference type="InterPro" id="IPR027517">
    <property type="entry name" value="Deoxyhypusine_hydroxylase"/>
</dbReference>
<evidence type="ECO:0000256" key="3">
    <source>
        <dbReference type="ARBA" id="ARBA00022723"/>
    </source>
</evidence>
<dbReference type="SUPFAM" id="SSF48371">
    <property type="entry name" value="ARM repeat"/>
    <property type="match status" value="1"/>
</dbReference>
<dbReference type="AlphaFoldDB" id="A0A0P1BEQ6"/>
<evidence type="ECO:0000313" key="13">
    <source>
        <dbReference type="EMBL" id="CEH14622.1"/>
    </source>
</evidence>
<feature type="region of interest" description="Disordered" evidence="12">
    <location>
        <begin position="316"/>
        <end position="338"/>
    </location>
</feature>
<protein>
    <recommendedName>
        <fullName evidence="10">Deoxyhypusine hydroxylase</fullName>
        <shortName evidence="10">DOHH</shortName>
        <ecNumber evidence="10">1.14.99.29</ecNumber>
    </recommendedName>
    <alternativeName>
        <fullName evidence="10">Deoxyhypusine dioxygenase</fullName>
    </alternativeName>
    <alternativeName>
        <fullName evidence="10">Deoxyhypusine monooxygenase</fullName>
    </alternativeName>
</protein>
<keyword evidence="4" id="KW-0677">Repeat</keyword>
<feature type="repeat" description="HEAT" evidence="11">
    <location>
        <begin position="219"/>
        <end position="254"/>
    </location>
</feature>
<keyword evidence="8 10" id="KW-0386">Hypusine biosynthesis</keyword>
<reference evidence="13 14" key="1">
    <citation type="submission" date="2014-09" db="EMBL/GenBank/DDBJ databases">
        <authorList>
            <person name="Magalhaes I.L.F."/>
            <person name="Oliveira U."/>
            <person name="Santos F.R."/>
            <person name="Vidigal T.H.D.A."/>
            <person name="Brescovit A.D."/>
            <person name="Santos A.J."/>
        </authorList>
    </citation>
    <scope>NUCLEOTIDE SEQUENCE [LARGE SCALE GENOMIC DNA]</scope>
</reference>
<dbReference type="PANTHER" id="PTHR12697">
    <property type="entry name" value="PBS LYASE HEAT-LIKE PROTEIN"/>
    <property type="match status" value="1"/>
</dbReference>
<dbReference type="PROSITE" id="PS50077">
    <property type="entry name" value="HEAT_REPEAT"/>
    <property type="match status" value="1"/>
</dbReference>
<feature type="compositionally biased region" description="Pro residues" evidence="12">
    <location>
        <begin position="328"/>
        <end position="338"/>
    </location>
</feature>
<comment type="similarity">
    <text evidence="10">Belongs to the deoxyhypusine hydroxylase family.</text>
</comment>
<gene>
    <name evidence="10" type="primary">LIA1</name>
</gene>
<dbReference type="UniPathway" id="UPA00354"/>
<dbReference type="GO" id="GO:0019135">
    <property type="term" value="F:deoxyhypusine monooxygenase activity"/>
    <property type="evidence" value="ECO:0007669"/>
    <property type="project" value="UniProtKB-UniRule"/>
</dbReference>
<keyword evidence="6 10" id="KW-0408">Iron</keyword>
<keyword evidence="10" id="KW-0963">Cytoplasm</keyword>
<feature type="binding site" evidence="10">
    <location>
        <position position="206"/>
    </location>
    <ligand>
        <name>Fe cation</name>
        <dbReference type="ChEBI" id="CHEBI:24875"/>
        <label>2</label>
    </ligand>
</feature>
<dbReference type="GO" id="GO:0005737">
    <property type="term" value="C:cytoplasm"/>
    <property type="evidence" value="ECO:0007669"/>
    <property type="project" value="UniProtKB-SubCell"/>
</dbReference>
<accession>A0A0P1BEQ6</accession>
<dbReference type="InterPro" id="IPR016024">
    <property type="entry name" value="ARM-type_fold"/>
</dbReference>
<proteinExistence type="inferred from homology"/>
<evidence type="ECO:0000256" key="6">
    <source>
        <dbReference type="ARBA" id="ARBA00023004"/>
    </source>
</evidence>
<organism evidence="13 14">
    <name type="scientific">Ceraceosorus bombacis</name>
    <dbReference type="NCBI Taxonomy" id="401625"/>
    <lineage>
        <taxon>Eukaryota</taxon>
        <taxon>Fungi</taxon>
        <taxon>Dikarya</taxon>
        <taxon>Basidiomycota</taxon>
        <taxon>Ustilaginomycotina</taxon>
        <taxon>Exobasidiomycetes</taxon>
        <taxon>Ceraceosorales</taxon>
        <taxon>Ceraceosoraceae</taxon>
        <taxon>Ceraceosorus</taxon>
    </lineage>
</organism>
<keyword evidence="3 10" id="KW-0479">Metal-binding</keyword>
<keyword evidence="5 10" id="KW-0560">Oxidoreductase</keyword>
<keyword evidence="14" id="KW-1185">Reference proteome</keyword>
<comment type="catalytic activity">
    <reaction evidence="1 10">
        <text>[eIF5A protein]-deoxyhypusine + AH2 + O2 = [eIF5A protein]-hypusine + A + H2O</text>
        <dbReference type="Rhea" id="RHEA:14101"/>
        <dbReference type="Rhea" id="RHEA-COMP:10144"/>
        <dbReference type="Rhea" id="RHEA-COMP:12592"/>
        <dbReference type="ChEBI" id="CHEBI:13193"/>
        <dbReference type="ChEBI" id="CHEBI:15377"/>
        <dbReference type="ChEBI" id="CHEBI:15379"/>
        <dbReference type="ChEBI" id="CHEBI:17499"/>
        <dbReference type="ChEBI" id="CHEBI:82657"/>
        <dbReference type="ChEBI" id="CHEBI:91175"/>
        <dbReference type="EC" id="1.14.99.29"/>
    </reaction>
</comment>
<dbReference type="InterPro" id="IPR011989">
    <property type="entry name" value="ARM-like"/>
</dbReference>
<sequence>MKGAPSISSLRSTLLNASSTNPLDARFRALFTLKGLACSSSISTSDKSSILEAIGAAFSDDSALLKHEVAYVLGQIQDEQAIAVLISVLQQQEEHAMVRHEAAEALGAIGHPKALPVLRTYLQDDEDSLSATISSSRAVLTNSEAQLFQRYRAMFALRDAVHASRKEADEKGLSREERATHEELAKKAILALADGLEDQSALFRHEICFVFGELAHPASVPSMLRVLSDTSEHEMVRHEAAEALGAVAEDVSEEGEGEDDDAEAAAAAAGNCLKSVLGELRRWAEDEEAPRVVRESCVVALDELKYNNDPTQFQRVEAEESVPTSTMPAPPSSAVPVV</sequence>
<name>A0A0P1BEQ6_9BASI</name>
<evidence type="ECO:0000256" key="10">
    <source>
        <dbReference type="HAMAP-Rule" id="MF_03101"/>
    </source>
</evidence>
<feature type="binding site" evidence="10">
    <location>
        <position position="101"/>
    </location>
    <ligand>
        <name>Fe cation</name>
        <dbReference type="ChEBI" id="CHEBI:24875"/>
        <label>1</label>
    </ligand>
</feature>
<evidence type="ECO:0000256" key="8">
    <source>
        <dbReference type="ARBA" id="ARBA00023256"/>
    </source>
</evidence>
<evidence type="ECO:0000256" key="2">
    <source>
        <dbReference type="ARBA" id="ARBA00005041"/>
    </source>
</evidence>
<feature type="binding site" evidence="10">
    <location>
        <position position="100"/>
    </location>
    <ligand>
        <name>Fe cation</name>
        <dbReference type="ChEBI" id="CHEBI:24875"/>
        <label>1</label>
    </ligand>
</feature>
<feature type="binding site" evidence="10">
    <location>
        <position position="239"/>
    </location>
    <ligand>
        <name>Fe cation</name>
        <dbReference type="ChEBI" id="CHEBI:24875"/>
        <label>2</label>
    </ligand>
</feature>
<feature type="binding site" evidence="10">
    <location>
        <position position="205"/>
    </location>
    <ligand>
        <name>Fe cation</name>
        <dbReference type="ChEBI" id="CHEBI:24875"/>
        <label>2</label>
    </ligand>
</feature>
<dbReference type="GO" id="GO:0046872">
    <property type="term" value="F:metal ion binding"/>
    <property type="evidence" value="ECO:0007669"/>
    <property type="project" value="UniProtKB-KW"/>
</dbReference>
<comment type="pathway">
    <text evidence="2 10">Protein modification; eIF5A hypusination.</text>
</comment>
<evidence type="ECO:0000256" key="7">
    <source>
        <dbReference type="ARBA" id="ARBA00023033"/>
    </source>
</evidence>
<evidence type="ECO:0000256" key="11">
    <source>
        <dbReference type="PROSITE-ProRule" id="PRU00103"/>
    </source>
</evidence>
<comment type="function">
    <text evidence="9">Catalyzes the hydroxylation of the N(6)-(4-aminobutyl)-L-lysine intermediate produced by deoxyhypusine synthase/DHPS on a critical lysine of the eukaryotic translation initiation factor 5A/eIF-5A. This is the second step of the post-translational modification of that lysine into an unusual amino acid residue named hypusine. Hypusination is unique to mature eIF-5A factor and is essential for its function.</text>
</comment>
<evidence type="ECO:0000256" key="9">
    <source>
        <dbReference type="ARBA" id="ARBA00045876"/>
    </source>
</evidence>
<keyword evidence="7 10" id="KW-0503">Monooxygenase</keyword>
<evidence type="ECO:0000256" key="1">
    <source>
        <dbReference type="ARBA" id="ARBA00000068"/>
    </source>
</evidence>
<comment type="cofactor">
    <cofactor evidence="10">
        <name>Fe(2+)</name>
        <dbReference type="ChEBI" id="CHEBI:29033"/>
    </cofactor>
    <text evidence="10">Binds 2 Fe(2+) ions per subunit.</text>
</comment>
<dbReference type="OrthoDB" id="421002at2759"/>
<feature type="binding site" evidence="10">
    <location>
        <position position="238"/>
    </location>
    <ligand>
        <name>Fe cation</name>
        <dbReference type="ChEBI" id="CHEBI:24875"/>
        <label>2</label>
    </ligand>
</feature>
<comment type="subcellular location">
    <subcellularLocation>
        <location evidence="10">Cytoplasm</location>
    </subcellularLocation>
    <subcellularLocation>
        <location evidence="10">Nucleus</location>
    </subcellularLocation>
</comment>
<keyword evidence="10" id="KW-0539">Nucleus</keyword>
<feature type="binding site" evidence="10">
    <location>
        <position position="67"/>
    </location>
    <ligand>
        <name>Fe cation</name>
        <dbReference type="ChEBI" id="CHEBI:24875"/>
        <label>1</label>
    </ligand>
</feature>
<dbReference type="PANTHER" id="PTHR12697:SF5">
    <property type="entry name" value="DEOXYHYPUSINE HYDROXYLASE"/>
    <property type="match status" value="1"/>
</dbReference>